<dbReference type="Proteomes" id="UP001501147">
    <property type="component" value="Unassembled WGS sequence"/>
</dbReference>
<proteinExistence type="inferred from homology"/>
<keyword evidence="6 12" id="KW-0489">Methyltransferase</keyword>
<gene>
    <name evidence="12" type="ORF">GCM10023329_14250</name>
</gene>
<evidence type="ECO:0000256" key="7">
    <source>
        <dbReference type="ARBA" id="ARBA00022679"/>
    </source>
</evidence>
<dbReference type="GO" id="GO:0008168">
    <property type="term" value="F:methyltransferase activity"/>
    <property type="evidence" value="ECO:0007669"/>
    <property type="project" value="UniProtKB-KW"/>
</dbReference>
<keyword evidence="5" id="KW-0963">Cytoplasm</keyword>
<comment type="similarity">
    <text evidence="2">Belongs to the methyltransferase superfamily. L-isoaspartyl/D-aspartyl protein methyltransferase family.</text>
</comment>
<evidence type="ECO:0000256" key="4">
    <source>
        <dbReference type="ARBA" id="ARBA00013346"/>
    </source>
</evidence>
<sequence length="332" mass="35420">MSAHTSGHAPADPFAGPGARARAALVREIVADGGLSDPGWRSAFAAVPRHLFVPCYFVNRSGVYERMWREDPDPEERDRWLHGAYEDAPLATRLRDGTLLSSSSQPSLMARMLQALEAAPGDRVLEIGAGTGYNAALLAHRLGDAAVTTVDVEPEVVESARRHLDEAGYHPVVAVGDGSRGHPGRAPFDAVIATCAPASVPDPWISQCRPGARIVAPLSTGVIALRVGSDGRSAEGRFLHTSAYFVPLRGGAAPLEPGAGGLPRRAIENDLFRFLLTLTAGTLDPREALSLWEREHRPGRRRFGVTVGGGRQWAWLDDPEGPYAWPLGAAGA</sequence>
<accession>A0ABP8ZZ21</accession>
<dbReference type="InterPro" id="IPR000682">
    <property type="entry name" value="PCMT"/>
</dbReference>
<protein>
    <recommendedName>
        <fullName evidence="4">Protein-L-isoaspartate O-methyltransferase</fullName>
        <ecNumber evidence="3">2.1.1.77</ecNumber>
    </recommendedName>
    <alternativeName>
        <fullName evidence="11">L-isoaspartyl protein carboxyl methyltransferase</fullName>
    </alternativeName>
    <alternativeName>
        <fullName evidence="9">Protein L-isoaspartyl methyltransferase</fullName>
    </alternativeName>
    <alternativeName>
        <fullName evidence="10">Protein-beta-aspartate methyltransferase</fullName>
    </alternativeName>
</protein>
<dbReference type="SUPFAM" id="SSF53335">
    <property type="entry name" value="S-adenosyl-L-methionine-dependent methyltransferases"/>
    <property type="match status" value="1"/>
</dbReference>
<evidence type="ECO:0000256" key="3">
    <source>
        <dbReference type="ARBA" id="ARBA00011890"/>
    </source>
</evidence>
<comment type="caution">
    <text evidence="12">The sequence shown here is derived from an EMBL/GenBank/DDBJ whole genome shotgun (WGS) entry which is preliminary data.</text>
</comment>
<organism evidence="12 13">
    <name type="scientific">Streptomyces sanyensis</name>
    <dbReference type="NCBI Taxonomy" id="568869"/>
    <lineage>
        <taxon>Bacteria</taxon>
        <taxon>Bacillati</taxon>
        <taxon>Actinomycetota</taxon>
        <taxon>Actinomycetes</taxon>
        <taxon>Kitasatosporales</taxon>
        <taxon>Streptomycetaceae</taxon>
        <taxon>Streptomyces</taxon>
    </lineage>
</organism>
<dbReference type="RefSeq" id="WP_345610815.1">
    <property type="nucleotide sequence ID" value="NZ_BAABJV010000002.1"/>
</dbReference>
<dbReference type="InterPro" id="IPR029063">
    <property type="entry name" value="SAM-dependent_MTases_sf"/>
</dbReference>
<dbReference type="GO" id="GO:0032259">
    <property type="term" value="P:methylation"/>
    <property type="evidence" value="ECO:0007669"/>
    <property type="project" value="UniProtKB-KW"/>
</dbReference>
<name>A0ABP8ZZ21_9ACTN</name>
<keyword evidence="7" id="KW-0808">Transferase</keyword>
<dbReference type="PANTHER" id="PTHR11579:SF0">
    <property type="entry name" value="PROTEIN-L-ISOASPARTATE(D-ASPARTATE) O-METHYLTRANSFERASE"/>
    <property type="match status" value="1"/>
</dbReference>
<evidence type="ECO:0000256" key="9">
    <source>
        <dbReference type="ARBA" id="ARBA00030757"/>
    </source>
</evidence>
<keyword evidence="8" id="KW-0949">S-adenosyl-L-methionine</keyword>
<evidence type="ECO:0000256" key="11">
    <source>
        <dbReference type="ARBA" id="ARBA00031350"/>
    </source>
</evidence>
<evidence type="ECO:0000256" key="2">
    <source>
        <dbReference type="ARBA" id="ARBA00005369"/>
    </source>
</evidence>
<reference evidence="13" key="1">
    <citation type="journal article" date="2019" name="Int. J. Syst. Evol. Microbiol.">
        <title>The Global Catalogue of Microorganisms (GCM) 10K type strain sequencing project: providing services to taxonomists for standard genome sequencing and annotation.</title>
        <authorList>
            <consortium name="The Broad Institute Genomics Platform"/>
            <consortium name="The Broad Institute Genome Sequencing Center for Infectious Disease"/>
            <person name="Wu L."/>
            <person name="Ma J."/>
        </authorList>
    </citation>
    <scope>NUCLEOTIDE SEQUENCE [LARGE SCALE GENOMIC DNA]</scope>
    <source>
        <strain evidence="13">JCM 18324</strain>
    </source>
</reference>
<dbReference type="EC" id="2.1.1.77" evidence="3"/>
<keyword evidence="13" id="KW-1185">Reference proteome</keyword>
<dbReference type="EMBL" id="BAABJV010000002">
    <property type="protein sequence ID" value="GAA4768716.1"/>
    <property type="molecule type" value="Genomic_DNA"/>
</dbReference>
<evidence type="ECO:0000313" key="13">
    <source>
        <dbReference type="Proteomes" id="UP001501147"/>
    </source>
</evidence>
<dbReference type="PANTHER" id="PTHR11579">
    <property type="entry name" value="PROTEIN-L-ISOASPARTATE O-METHYLTRANSFERASE"/>
    <property type="match status" value="1"/>
</dbReference>
<evidence type="ECO:0000313" key="12">
    <source>
        <dbReference type="EMBL" id="GAA4768716.1"/>
    </source>
</evidence>
<comment type="subcellular location">
    <subcellularLocation>
        <location evidence="1">Cytoplasm</location>
    </subcellularLocation>
</comment>
<dbReference type="Pfam" id="PF01135">
    <property type="entry name" value="PCMT"/>
    <property type="match status" value="1"/>
</dbReference>
<evidence type="ECO:0000256" key="8">
    <source>
        <dbReference type="ARBA" id="ARBA00022691"/>
    </source>
</evidence>
<dbReference type="CDD" id="cd02440">
    <property type="entry name" value="AdoMet_MTases"/>
    <property type="match status" value="1"/>
</dbReference>
<evidence type="ECO:0000256" key="1">
    <source>
        <dbReference type="ARBA" id="ARBA00004496"/>
    </source>
</evidence>
<dbReference type="Gene3D" id="3.40.50.150">
    <property type="entry name" value="Vaccinia Virus protein VP39"/>
    <property type="match status" value="1"/>
</dbReference>
<evidence type="ECO:0000256" key="5">
    <source>
        <dbReference type="ARBA" id="ARBA00022490"/>
    </source>
</evidence>
<evidence type="ECO:0000256" key="10">
    <source>
        <dbReference type="ARBA" id="ARBA00031323"/>
    </source>
</evidence>
<evidence type="ECO:0000256" key="6">
    <source>
        <dbReference type="ARBA" id="ARBA00022603"/>
    </source>
</evidence>